<comment type="caution">
    <text evidence="2">The sequence shown here is derived from an EMBL/GenBank/DDBJ whole genome shotgun (WGS) entry which is preliminary data.</text>
</comment>
<sequence>MSDRSSSGAQPSMTPGIQIRAMNISDGSFPFLCDTTLGIVSSADFSTISHMLIQTINIQASSEKSSCVKGDTSIFIHWAGEIPEEYAYQTASRCWNNISLDLMLLSEEKFSVDSPDELKDLWSLLAKRKYRDEIFCVFEASPIPASNHTSESEKDTYRRDKIHSDE</sequence>
<evidence type="ECO:0000313" key="3">
    <source>
        <dbReference type="Proteomes" id="UP000783213"/>
    </source>
</evidence>
<reference evidence="2 3" key="1">
    <citation type="journal article" date="2020" name="Genome Biol. Evol.">
        <title>Comparative genomics of Sclerotiniaceae.</title>
        <authorList>
            <person name="Valero Jimenez C.A."/>
            <person name="Steentjes M."/>
            <person name="Scholten O.E."/>
            <person name="Van Kan J.A.L."/>
        </authorList>
    </citation>
    <scope>NUCLEOTIDE SEQUENCE [LARGE SCALE GENOMIC DNA]</scope>
    <source>
        <strain evidence="2 3">B1</strain>
    </source>
</reference>
<feature type="compositionally biased region" description="Basic and acidic residues" evidence="1">
    <location>
        <begin position="150"/>
        <end position="166"/>
    </location>
</feature>
<dbReference type="GeneID" id="62230715"/>
<accession>A0ABQ7IS60</accession>
<gene>
    <name evidence="2" type="ORF">EAE98_003941</name>
</gene>
<organism evidence="2 3">
    <name type="scientific">Botrytis deweyae</name>
    <dbReference type="NCBI Taxonomy" id="2478750"/>
    <lineage>
        <taxon>Eukaryota</taxon>
        <taxon>Fungi</taxon>
        <taxon>Dikarya</taxon>
        <taxon>Ascomycota</taxon>
        <taxon>Pezizomycotina</taxon>
        <taxon>Leotiomycetes</taxon>
        <taxon>Helotiales</taxon>
        <taxon>Sclerotiniaceae</taxon>
        <taxon>Botrytis</taxon>
    </lineage>
</organism>
<proteinExistence type="predicted"/>
<feature type="region of interest" description="Disordered" evidence="1">
    <location>
        <begin position="144"/>
        <end position="166"/>
    </location>
</feature>
<evidence type="ECO:0000256" key="1">
    <source>
        <dbReference type="SAM" id="MobiDB-lite"/>
    </source>
</evidence>
<dbReference type="RefSeq" id="XP_038812034.1">
    <property type="nucleotide sequence ID" value="XM_038951561.1"/>
</dbReference>
<dbReference type="EMBL" id="RCSX01000007">
    <property type="protein sequence ID" value="KAF7932642.1"/>
    <property type="molecule type" value="Genomic_DNA"/>
</dbReference>
<name>A0ABQ7IS60_9HELO</name>
<evidence type="ECO:0000313" key="2">
    <source>
        <dbReference type="EMBL" id="KAF7932642.1"/>
    </source>
</evidence>
<protein>
    <submittedName>
        <fullName evidence="2">Uncharacterized protein</fullName>
    </submittedName>
</protein>
<dbReference type="Proteomes" id="UP000783213">
    <property type="component" value="Unassembled WGS sequence"/>
</dbReference>
<keyword evidence="3" id="KW-1185">Reference proteome</keyword>